<keyword evidence="2" id="KW-1185">Reference proteome</keyword>
<gene>
    <name evidence="1" type="ORF">J2Z82_000112</name>
</gene>
<dbReference type="InterPro" id="IPR002591">
    <property type="entry name" value="Phosphodiest/P_Trfase"/>
</dbReference>
<proteinExistence type="predicted"/>
<comment type="caution">
    <text evidence="1">The sequence shown here is derived from an EMBL/GenBank/DDBJ whole genome shotgun (WGS) entry which is preliminary data.</text>
</comment>
<dbReference type="Proteomes" id="UP001519328">
    <property type="component" value="Unassembled WGS sequence"/>
</dbReference>
<organism evidence="1 2">
    <name type="scientific">Virgibacillus litoralis</name>
    <dbReference type="NCBI Taxonomy" id="578221"/>
    <lineage>
        <taxon>Bacteria</taxon>
        <taxon>Bacillati</taxon>
        <taxon>Bacillota</taxon>
        <taxon>Bacilli</taxon>
        <taxon>Bacillales</taxon>
        <taxon>Bacillaceae</taxon>
        <taxon>Virgibacillus</taxon>
    </lineage>
</organism>
<protein>
    <submittedName>
        <fullName evidence="1">AlkP superfamily pyrophosphatase or phosphodiesterase</fullName>
    </submittedName>
</protein>
<dbReference type="PANTHER" id="PTHR10151">
    <property type="entry name" value="ECTONUCLEOTIDE PYROPHOSPHATASE/PHOSPHODIESTERASE"/>
    <property type="match status" value="1"/>
</dbReference>
<dbReference type="RefSeq" id="WP_209478846.1">
    <property type="nucleotide sequence ID" value="NZ_JAGGKK010000001.1"/>
</dbReference>
<evidence type="ECO:0000313" key="2">
    <source>
        <dbReference type="Proteomes" id="UP001519328"/>
    </source>
</evidence>
<dbReference type="Gene3D" id="3.40.720.10">
    <property type="entry name" value="Alkaline Phosphatase, subunit A"/>
    <property type="match status" value="1"/>
</dbReference>
<accession>A0ABS4H958</accession>
<name>A0ABS4H958_9BACI</name>
<dbReference type="InterPro" id="IPR017850">
    <property type="entry name" value="Alkaline_phosphatase_core_sf"/>
</dbReference>
<dbReference type="SUPFAM" id="SSF53649">
    <property type="entry name" value="Alkaline phosphatase-like"/>
    <property type="match status" value="1"/>
</dbReference>
<sequence>MIKKLIIALISLALVLIFIIWYGFSTPTKDLSDEKVDTTSKSKPVVLIIVDSLMDKPLQKAIKDGRAPALKFLSEHGQYLDNVVSSYPTMSVTVDSSLLTGTYADKHKLPGLVWFNQVENRLVNYGSGKMEVLRLGIKQVLNDNITNLNQQHLSKSTDTIYEELNKRQLQTASINGLIYRGKQTHNLHIPRLVSGVNLMSDNITVKGPTLFSLGSLSQLSPENDKHNKVWQGLGLNDAFTAEELKYLIQNNSLPAFTLGYFPDLDGRVHKHGPMDLKGIEKVDQHLRMILDAYPTWEEATKNMVLIVYGDSAQSAIGKEHSKSIIDLTTLAGKYRVSEPGKPITKKDQIVLAVNERMAYINLLDEKVGYTEMALDLIGDSRINFIAWKDDEGNHVYSGNVNRKFTYQPKPDGEFTDPYNKKWDMNGDFTVLNLSVNDQNEISYGRFPDALARLNGALHSHEGRYLVVDAKPGHEFIAKHSPAHLGGAGHGSLHEKDSITPMIITGTDSHPKHNRVVDFKEWILELTSSN</sequence>
<evidence type="ECO:0000313" key="1">
    <source>
        <dbReference type="EMBL" id="MBP1947189.1"/>
    </source>
</evidence>
<dbReference type="PANTHER" id="PTHR10151:SF120">
    <property type="entry name" value="BIS(5'-ADENOSYL)-TRIPHOSPHATASE"/>
    <property type="match status" value="1"/>
</dbReference>
<dbReference type="Pfam" id="PF01663">
    <property type="entry name" value="Phosphodiest"/>
    <property type="match status" value="1"/>
</dbReference>
<reference evidence="1 2" key="1">
    <citation type="submission" date="2021-03" db="EMBL/GenBank/DDBJ databases">
        <title>Genomic Encyclopedia of Type Strains, Phase IV (KMG-IV): sequencing the most valuable type-strain genomes for metagenomic binning, comparative biology and taxonomic classification.</title>
        <authorList>
            <person name="Goeker M."/>
        </authorList>
    </citation>
    <scope>NUCLEOTIDE SEQUENCE [LARGE SCALE GENOMIC DNA]</scope>
    <source>
        <strain evidence="1 2">DSM 21085</strain>
    </source>
</reference>
<dbReference type="EMBL" id="JAGGKK010000001">
    <property type="protein sequence ID" value="MBP1947189.1"/>
    <property type="molecule type" value="Genomic_DNA"/>
</dbReference>